<protein>
    <submittedName>
        <fullName evidence="1">Uncharacterized protein</fullName>
    </submittedName>
</protein>
<dbReference type="InterPro" id="IPR036620">
    <property type="entry name" value="MC1_sf"/>
</dbReference>
<sequence length="103" mass="11826">MSNNQRSFRIVAVSHDDGISFEDGIYHGRGPGQAALKAFNWYCRKSGLQSCKRRFSIEDITRGRSRKQFHYVGTRKQLAVPKIIERDGENYLVQYSSKILKAS</sequence>
<dbReference type="SUPFAM" id="SSF102875">
    <property type="entry name" value="Chromosomal protein MC1"/>
    <property type="match status" value="1"/>
</dbReference>
<dbReference type="EMBL" id="MK500346">
    <property type="protein sequence ID" value="QBK87245.1"/>
    <property type="molecule type" value="Genomic_DNA"/>
</dbReference>
<dbReference type="GO" id="GO:0042262">
    <property type="term" value="P:DNA protection"/>
    <property type="evidence" value="ECO:0007669"/>
    <property type="project" value="InterPro"/>
</dbReference>
<name>A0A481YWS9_9VIRU</name>
<proteinExistence type="predicted"/>
<accession>A0A481YWS9</accession>
<organism evidence="1">
    <name type="scientific">Marseillevirus LCMAC201</name>
    <dbReference type="NCBI Taxonomy" id="2506605"/>
    <lineage>
        <taxon>Viruses</taxon>
        <taxon>Varidnaviria</taxon>
        <taxon>Bamfordvirae</taxon>
        <taxon>Nucleocytoviricota</taxon>
        <taxon>Megaviricetes</taxon>
        <taxon>Pimascovirales</taxon>
        <taxon>Pimascovirales incertae sedis</taxon>
        <taxon>Marseilleviridae</taxon>
    </lineage>
</organism>
<evidence type="ECO:0000313" key="1">
    <source>
        <dbReference type="EMBL" id="QBK87245.1"/>
    </source>
</evidence>
<reference evidence="1" key="1">
    <citation type="journal article" date="2019" name="MBio">
        <title>Virus Genomes from Deep Sea Sediments Expand the Ocean Megavirome and Support Independent Origins of Viral Gigantism.</title>
        <authorList>
            <person name="Backstrom D."/>
            <person name="Yutin N."/>
            <person name="Jorgensen S.L."/>
            <person name="Dharamshi J."/>
            <person name="Homa F."/>
            <person name="Zaremba-Niedwiedzka K."/>
            <person name="Spang A."/>
            <person name="Wolf Y.I."/>
            <person name="Koonin E.V."/>
            <person name="Ettema T.J."/>
        </authorList>
    </citation>
    <scope>NUCLEOTIDE SEQUENCE</scope>
</reference>
<gene>
    <name evidence="1" type="ORF">LCMAC201_01470</name>
</gene>